<dbReference type="Gene3D" id="1.10.150.130">
    <property type="match status" value="1"/>
</dbReference>
<dbReference type="InterPro" id="IPR011010">
    <property type="entry name" value="DNA_brk_join_enz"/>
</dbReference>
<dbReference type="GO" id="GO:0006310">
    <property type="term" value="P:DNA recombination"/>
    <property type="evidence" value="ECO:0007669"/>
    <property type="project" value="UniProtKB-KW"/>
</dbReference>
<dbReference type="Gene3D" id="1.10.443.10">
    <property type="entry name" value="Intergrase catalytic core"/>
    <property type="match status" value="1"/>
</dbReference>
<keyword evidence="5" id="KW-1185">Reference proteome</keyword>
<keyword evidence="1" id="KW-0238">DNA-binding</keyword>
<evidence type="ECO:0000313" key="4">
    <source>
        <dbReference type="EMBL" id="MBB3192090.1"/>
    </source>
</evidence>
<dbReference type="InterPro" id="IPR010998">
    <property type="entry name" value="Integrase_recombinase_N"/>
</dbReference>
<dbReference type="GO" id="GO:0003677">
    <property type="term" value="F:DNA binding"/>
    <property type="evidence" value="ECO:0007669"/>
    <property type="project" value="UniProtKB-KW"/>
</dbReference>
<evidence type="ECO:0000313" key="5">
    <source>
        <dbReference type="Proteomes" id="UP000547614"/>
    </source>
</evidence>
<dbReference type="RefSeq" id="WP_183327375.1">
    <property type="nucleotide sequence ID" value="NZ_JACHXP010000021.1"/>
</dbReference>
<evidence type="ECO:0000256" key="2">
    <source>
        <dbReference type="ARBA" id="ARBA00023172"/>
    </source>
</evidence>
<feature type="compositionally biased region" description="Basic residues" evidence="3">
    <location>
        <begin position="1"/>
        <end position="18"/>
    </location>
</feature>
<sequence>MSPPAKRGRKRGHNPHIPRHIDQAKLPDGIYFDHRGRGNWYTIYQEGDRRRRKNIATARATLAELHQLADDLSHTDRHKLRWLSQQFHDSSQFKQLAAKTREGYDYAAAVLLEQPTRLGIPFGDLATKRITSAVVQRLVDRIADEGTPSKANAVLRYLGRLFRWGRNRGYCDDNPAHGVEHAKERERRRLPESPIMAKLIAHAQATGNDYPRRGQKGSCPTYLWIVMELAYLCRLRGIEVITLTDANARPEGLLTNRRKGSRNNIVAWTPRLRAAWQAAVDRRAEIWNRRSRAVPMLPDRRPLIVSRSGDALRKSSFDSAWQRFIRRAMEAEIITEDERFSMHDLKRKGITDTVGTRHEKQDASGHRSAGMMDVYDLSIPVVPPSS</sequence>
<dbReference type="Proteomes" id="UP000547614">
    <property type="component" value="Unassembled WGS sequence"/>
</dbReference>
<accession>A0A839VDP9</accession>
<dbReference type="EMBL" id="JACHXP010000021">
    <property type="protein sequence ID" value="MBB3192090.1"/>
    <property type="molecule type" value="Genomic_DNA"/>
</dbReference>
<evidence type="ECO:0000256" key="1">
    <source>
        <dbReference type="ARBA" id="ARBA00023125"/>
    </source>
</evidence>
<comment type="caution">
    <text evidence="4">The sequence shown here is derived from an EMBL/GenBank/DDBJ whole genome shotgun (WGS) entry which is preliminary data.</text>
</comment>
<dbReference type="InterPro" id="IPR013762">
    <property type="entry name" value="Integrase-like_cat_sf"/>
</dbReference>
<protein>
    <recommendedName>
        <fullName evidence="6">Integrase</fullName>
    </recommendedName>
</protein>
<dbReference type="AlphaFoldDB" id="A0A839VDP9"/>
<dbReference type="GO" id="GO:0015074">
    <property type="term" value="P:DNA integration"/>
    <property type="evidence" value="ECO:0007669"/>
    <property type="project" value="InterPro"/>
</dbReference>
<name>A0A839VDP9_9GAMM</name>
<gene>
    <name evidence="4" type="ORF">FHR94_003366</name>
</gene>
<organism evidence="4 5">
    <name type="scientific">Halomonas cerina</name>
    <dbReference type="NCBI Taxonomy" id="447424"/>
    <lineage>
        <taxon>Bacteria</taxon>
        <taxon>Pseudomonadati</taxon>
        <taxon>Pseudomonadota</taxon>
        <taxon>Gammaproteobacteria</taxon>
        <taxon>Oceanospirillales</taxon>
        <taxon>Halomonadaceae</taxon>
        <taxon>Halomonas</taxon>
    </lineage>
</organism>
<evidence type="ECO:0000256" key="3">
    <source>
        <dbReference type="SAM" id="MobiDB-lite"/>
    </source>
</evidence>
<evidence type="ECO:0008006" key="6">
    <source>
        <dbReference type="Google" id="ProtNLM"/>
    </source>
</evidence>
<reference evidence="4 5" key="1">
    <citation type="submission" date="2020-08" db="EMBL/GenBank/DDBJ databases">
        <title>Genomic Encyclopedia of Type Strains, Phase III (KMG-III): the genomes of soil and plant-associated and newly described type strains.</title>
        <authorList>
            <person name="Whitman W."/>
        </authorList>
    </citation>
    <scope>NUCLEOTIDE SEQUENCE [LARGE SCALE GENOMIC DNA]</scope>
    <source>
        <strain evidence="4 5">CECT 7282</strain>
    </source>
</reference>
<dbReference type="SUPFAM" id="SSF56349">
    <property type="entry name" value="DNA breaking-rejoining enzymes"/>
    <property type="match status" value="1"/>
</dbReference>
<feature type="region of interest" description="Disordered" evidence="3">
    <location>
        <begin position="1"/>
        <end position="23"/>
    </location>
</feature>
<keyword evidence="2" id="KW-0233">DNA recombination</keyword>
<proteinExistence type="predicted"/>